<dbReference type="InterPro" id="IPR013877">
    <property type="entry name" value="YAP-bd/ALF4/Glomulin"/>
</dbReference>
<dbReference type="PANTHER" id="PTHR28020:SF1">
    <property type="entry name" value="YAP1-BINDING PROTEIN 1-RELATED"/>
    <property type="match status" value="1"/>
</dbReference>
<accession>A0ABY0HM58</accession>
<organism evidence="2 3">
    <name type="scientific">Monosporascus cannonballus</name>
    <dbReference type="NCBI Taxonomy" id="155416"/>
    <lineage>
        <taxon>Eukaryota</taxon>
        <taxon>Fungi</taxon>
        <taxon>Dikarya</taxon>
        <taxon>Ascomycota</taxon>
        <taxon>Pezizomycotina</taxon>
        <taxon>Sordariomycetes</taxon>
        <taxon>Xylariomycetidae</taxon>
        <taxon>Xylariales</taxon>
        <taxon>Xylariales incertae sedis</taxon>
        <taxon>Monosporascus</taxon>
    </lineage>
</organism>
<comment type="caution">
    <text evidence="2">The sequence shown here is derived from an EMBL/GenBank/DDBJ whole genome shotgun (WGS) entry which is preliminary data.</text>
</comment>
<reference evidence="2 3" key="1">
    <citation type="submission" date="2018-06" db="EMBL/GenBank/DDBJ databases">
        <title>Complete Genomes of Monosporascus.</title>
        <authorList>
            <person name="Robinson A.J."/>
            <person name="Natvig D.O."/>
        </authorList>
    </citation>
    <scope>NUCLEOTIDE SEQUENCE [LARGE SCALE GENOMIC DNA]</scope>
    <source>
        <strain evidence="2 3">CBS 609.92</strain>
    </source>
</reference>
<dbReference type="Proteomes" id="UP000294003">
    <property type="component" value="Unassembled WGS sequence"/>
</dbReference>
<sequence>MEAGQPQEPQEPQKQPTLDETLDVLHARGVPKDRFTYLVLLEHHVREPGALESLNKKLQDEQLTQDIGWDLVEMLIPLEGCESCLETVARLGNPKEVYLKVTQVLGDISKAWSTDVRDCPPVDNVFHVRGSEYRGVDRGADDSQELWSLPKEKVPGAFITLLGMLAVLHQRLRARYPSQFLGPALACTLRAYRPTPEMTAAVINLVRSLSGRKRPPLPARTSSISVPNPANDGDTSKNAPDPEAQQEEPMEDVKQRELLQAFVSWILQEYVDAHDMRWSARLVESYNLKRTIPGKKTIVDSYREEEDLQTRDAVVGQLVALLWDLGLDKCPELFVVSMYESSDDPDPNPSGDSPAEMWREFKSASANMPPSQLGMVCLLAYWMFSAEVFAAPQPRPDMYIFPHHLRLLQMFTDENPQQEVNKHKGIADALLTIGLVLKHRNLITAGDEPNVMAYHHHLSLILVFHPDIQVRSAATVFAGSIFHEEPEDEKRFEIMEDLFVNCDYPSLKACAVQWLKEEIIAARKSGVSNRFTSPESIDRLQSYIFPDLRVLSEEQNPQAVLEYWALNGVFLLQAVNFAYFLFAEPQRDVVPTGMANAVERRFADPLINATGKVQTGWGWDEAKTTFKFAIDRLCDVHFQ</sequence>
<gene>
    <name evidence="2" type="ORF">DL762_000092</name>
</gene>
<name>A0ABY0HM58_9PEZI</name>
<evidence type="ECO:0008006" key="4">
    <source>
        <dbReference type="Google" id="ProtNLM"/>
    </source>
</evidence>
<proteinExistence type="predicted"/>
<protein>
    <recommendedName>
        <fullName evidence="4">DUF1760-domain-containing protein</fullName>
    </recommendedName>
</protein>
<dbReference type="EMBL" id="QJNS01000002">
    <property type="protein sequence ID" value="RYO95350.1"/>
    <property type="molecule type" value="Genomic_DNA"/>
</dbReference>
<dbReference type="InterPro" id="IPR040347">
    <property type="entry name" value="YBP1/2"/>
</dbReference>
<dbReference type="PANTHER" id="PTHR28020">
    <property type="entry name" value="YAP1-BINDING PROTEIN 1-RELATED"/>
    <property type="match status" value="1"/>
</dbReference>
<evidence type="ECO:0000256" key="1">
    <source>
        <dbReference type="SAM" id="MobiDB-lite"/>
    </source>
</evidence>
<keyword evidence="3" id="KW-1185">Reference proteome</keyword>
<dbReference type="Pfam" id="PF08568">
    <property type="entry name" value="Kinetochor_Ybp2"/>
    <property type="match status" value="1"/>
</dbReference>
<evidence type="ECO:0000313" key="2">
    <source>
        <dbReference type="EMBL" id="RYO95350.1"/>
    </source>
</evidence>
<feature type="region of interest" description="Disordered" evidence="1">
    <location>
        <begin position="212"/>
        <end position="252"/>
    </location>
</feature>
<evidence type="ECO:0000313" key="3">
    <source>
        <dbReference type="Proteomes" id="UP000294003"/>
    </source>
</evidence>